<evidence type="ECO:0000313" key="2">
    <source>
        <dbReference type="Proteomes" id="UP000184516"/>
    </source>
</evidence>
<organism evidence="1 2">
    <name type="scientific">Flavobacterium fluvii</name>
    <dbReference type="NCBI Taxonomy" id="468056"/>
    <lineage>
        <taxon>Bacteria</taxon>
        <taxon>Pseudomonadati</taxon>
        <taxon>Bacteroidota</taxon>
        <taxon>Flavobacteriia</taxon>
        <taxon>Flavobacteriales</taxon>
        <taxon>Flavobacteriaceae</taxon>
        <taxon>Flavobacterium</taxon>
    </lineage>
</organism>
<gene>
    <name evidence="1" type="ORF">SAMN05443549_104276</name>
</gene>
<name>A0A1M5KEQ7_9FLAO</name>
<evidence type="ECO:0000313" key="1">
    <source>
        <dbReference type="EMBL" id="SHG50969.1"/>
    </source>
</evidence>
<dbReference type="EMBL" id="FQWB01000004">
    <property type="protein sequence ID" value="SHG50969.1"/>
    <property type="molecule type" value="Genomic_DNA"/>
</dbReference>
<accession>A0A1M5KEQ7</accession>
<dbReference type="STRING" id="468056.SAMN05443549_104276"/>
<dbReference type="RefSeq" id="WP_073370633.1">
    <property type="nucleotide sequence ID" value="NZ_FQWB01000004.1"/>
</dbReference>
<dbReference type="PROSITE" id="PS51257">
    <property type="entry name" value="PROKAR_LIPOPROTEIN"/>
    <property type="match status" value="1"/>
</dbReference>
<dbReference type="Proteomes" id="UP000184516">
    <property type="component" value="Unassembled WGS sequence"/>
</dbReference>
<dbReference type="AlphaFoldDB" id="A0A1M5KEQ7"/>
<protein>
    <submittedName>
        <fullName evidence="1">Uncharacterized protein</fullName>
    </submittedName>
</protein>
<dbReference type="OrthoDB" id="673254at2"/>
<proteinExistence type="predicted"/>
<reference evidence="2" key="1">
    <citation type="submission" date="2016-11" db="EMBL/GenBank/DDBJ databases">
        <authorList>
            <person name="Varghese N."/>
            <person name="Submissions S."/>
        </authorList>
    </citation>
    <scope>NUCLEOTIDE SEQUENCE [LARGE SCALE GENOMIC DNA]</scope>
    <source>
        <strain evidence="2">DSM 19978</strain>
    </source>
</reference>
<sequence>MKNLNVIILVVLSVVLFSCSKDDEETKEFDGSIKSIENFFSPEVLTAMRNLGFTFNTGANPPIINGSYLITPMISQSSSVPNDVIGTVYADALLKFSNQLNEKLIVDYESIQGTSTQVGVNSFISGIDNKFSVFLKVNTTLDGNTSVMAIAYSGTLTTNGIENVQYVLIMLDDNGDPKNNLIENNTGRLFVDKDGISVKQ</sequence>
<keyword evidence="2" id="KW-1185">Reference proteome</keyword>